<evidence type="ECO:0000313" key="2">
    <source>
        <dbReference type="Proteomes" id="UP000499080"/>
    </source>
</evidence>
<protein>
    <recommendedName>
        <fullName evidence="3">Mos1 transposase HTH domain-containing protein</fullName>
    </recommendedName>
</protein>
<dbReference type="OrthoDB" id="8347338at2759"/>
<keyword evidence="2" id="KW-1185">Reference proteome</keyword>
<dbReference type="AlphaFoldDB" id="A0A4Y2N7P0"/>
<dbReference type="EMBL" id="BGPR01008441">
    <property type="protein sequence ID" value="GBN33856.1"/>
    <property type="molecule type" value="Genomic_DNA"/>
</dbReference>
<accession>A0A4Y2N7P0</accession>
<evidence type="ECO:0008006" key="3">
    <source>
        <dbReference type="Google" id="ProtNLM"/>
    </source>
</evidence>
<dbReference type="Proteomes" id="UP000499080">
    <property type="component" value="Unassembled WGS sequence"/>
</dbReference>
<proteinExistence type="predicted"/>
<comment type="caution">
    <text evidence="1">The sequence shown here is derived from an EMBL/GenBank/DDBJ whole genome shotgun (WGS) entry which is preliminary data.</text>
</comment>
<sequence length="88" mass="10340">MNRTGVYELFKRFQRGRENVSSNDFQNVDKCQHIQDTRANRRITICELSEECSISYGTVQSILNEYFGTRRVCANLHRNWTPRSEAGH</sequence>
<evidence type="ECO:0000313" key="1">
    <source>
        <dbReference type="EMBL" id="GBN33856.1"/>
    </source>
</evidence>
<organism evidence="1 2">
    <name type="scientific">Araneus ventricosus</name>
    <name type="common">Orbweaver spider</name>
    <name type="synonym">Epeira ventricosa</name>
    <dbReference type="NCBI Taxonomy" id="182803"/>
    <lineage>
        <taxon>Eukaryota</taxon>
        <taxon>Metazoa</taxon>
        <taxon>Ecdysozoa</taxon>
        <taxon>Arthropoda</taxon>
        <taxon>Chelicerata</taxon>
        <taxon>Arachnida</taxon>
        <taxon>Araneae</taxon>
        <taxon>Araneomorphae</taxon>
        <taxon>Entelegynae</taxon>
        <taxon>Araneoidea</taxon>
        <taxon>Araneidae</taxon>
        <taxon>Araneus</taxon>
    </lineage>
</organism>
<gene>
    <name evidence="1" type="ORF">AVEN_238239_1</name>
</gene>
<reference evidence="1 2" key="1">
    <citation type="journal article" date="2019" name="Sci. Rep.">
        <title>Orb-weaving spider Araneus ventricosus genome elucidates the spidroin gene catalogue.</title>
        <authorList>
            <person name="Kono N."/>
            <person name="Nakamura H."/>
            <person name="Ohtoshi R."/>
            <person name="Moran D.A.P."/>
            <person name="Shinohara A."/>
            <person name="Yoshida Y."/>
            <person name="Fujiwara M."/>
            <person name="Mori M."/>
            <person name="Tomita M."/>
            <person name="Arakawa K."/>
        </authorList>
    </citation>
    <scope>NUCLEOTIDE SEQUENCE [LARGE SCALE GENOMIC DNA]</scope>
</reference>
<name>A0A4Y2N7P0_ARAVE</name>